<feature type="non-terminal residue" evidence="2">
    <location>
        <position position="1"/>
    </location>
</feature>
<evidence type="ECO:0000313" key="3">
    <source>
        <dbReference type="Proteomes" id="UP000428333"/>
    </source>
</evidence>
<dbReference type="OrthoDB" id="45035at2759"/>
<feature type="non-terminal residue" evidence="2">
    <location>
        <position position="142"/>
    </location>
</feature>
<evidence type="ECO:0000313" key="2">
    <source>
        <dbReference type="EMBL" id="KAE9460289.1"/>
    </source>
</evidence>
<gene>
    <name evidence="2" type="ORF">C3L33_07809</name>
</gene>
<feature type="chain" id="PRO_5025353721" description="DUF4283 domain-containing protein" evidence="1">
    <location>
        <begin position="31"/>
        <end position="142"/>
    </location>
</feature>
<keyword evidence="1" id="KW-0732">Signal</keyword>
<protein>
    <recommendedName>
        <fullName evidence="4">DUF4283 domain-containing protein</fullName>
    </recommendedName>
</protein>
<dbReference type="Proteomes" id="UP000428333">
    <property type="component" value="Linkage Group LG05"/>
</dbReference>
<feature type="signal peptide" evidence="1">
    <location>
        <begin position="1"/>
        <end position="30"/>
    </location>
</feature>
<evidence type="ECO:0000256" key="1">
    <source>
        <dbReference type="SAM" id="SignalP"/>
    </source>
</evidence>
<proteinExistence type="predicted"/>
<dbReference type="EMBL" id="QEFC01001130">
    <property type="protein sequence ID" value="KAE9460289.1"/>
    <property type="molecule type" value="Genomic_DNA"/>
</dbReference>
<accession>A0A6A4LY31</accession>
<name>A0A6A4LY31_9ERIC</name>
<organism evidence="2 3">
    <name type="scientific">Rhododendron williamsianum</name>
    <dbReference type="NCBI Taxonomy" id="262921"/>
    <lineage>
        <taxon>Eukaryota</taxon>
        <taxon>Viridiplantae</taxon>
        <taxon>Streptophyta</taxon>
        <taxon>Embryophyta</taxon>
        <taxon>Tracheophyta</taxon>
        <taxon>Spermatophyta</taxon>
        <taxon>Magnoliopsida</taxon>
        <taxon>eudicotyledons</taxon>
        <taxon>Gunneridae</taxon>
        <taxon>Pentapetalae</taxon>
        <taxon>asterids</taxon>
        <taxon>Ericales</taxon>
        <taxon>Ericaceae</taxon>
        <taxon>Ericoideae</taxon>
        <taxon>Rhodoreae</taxon>
        <taxon>Rhododendron</taxon>
    </lineage>
</organism>
<reference evidence="2 3" key="1">
    <citation type="journal article" date="2019" name="Genome Biol. Evol.">
        <title>The Rhododendron genome and chromosomal organization provide insight into shared whole-genome duplications across the heath family (Ericaceae).</title>
        <authorList>
            <person name="Soza V.L."/>
            <person name="Lindsley D."/>
            <person name="Waalkes A."/>
            <person name="Ramage E."/>
            <person name="Patwardhan R.P."/>
            <person name="Burton J.N."/>
            <person name="Adey A."/>
            <person name="Kumar A."/>
            <person name="Qiu R."/>
            <person name="Shendure J."/>
            <person name="Hall B."/>
        </authorList>
    </citation>
    <scope>NUCLEOTIDE SEQUENCE [LARGE SCALE GENOMIC DNA]</scope>
    <source>
        <strain evidence="2">RSF 1966-606</strain>
    </source>
</reference>
<sequence>MNTKRWLKWLKNCANFVLISLFTEWDVVYCSVPTSPGGGYRSALGRLIFKTNEMIQVVQAPDTRSYSLVLVNIPGNAGKLKALDDKWIQVIFEPPVLTLEPSITSTVVRVRLNWKLHTLMRRLDWGRVQEVPCLFSKDADRQ</sequence>
<comment type="caution">
    <text evidence="2">The sequence shown here is derived from an EMBL/GenBank/DDBJ whole genome shotgun (WGS) entry which is preliminary data.</text>
</comment>
<evidence type="ECO:0008006" key="4">
    <source>
        <dbReference type="Google" id="ProtNLM"/>
    </source>
</evidence>
<keyword evidence="3" id="KW-1185">Reference proteome</keyword>
<dbReference type="AlphaFoldDB" id="A0A6A4LY31"/>